<evidence type="ECO:0000313" key="6">
    <source>
        <dbReference type="EMBL" id="RGE64504.1"/>
    </source>
</evidence>
<dbReference type="PROSITE" id="PS50937">
    <property type="entry name" value="HTH_MERR_2"/>
    <property type="match status" value="1"/>
</dbReference>
<dbReference type="GO" id="GO:0003700">
    <property type="term" value="F:DNA-binding transcription factor activity"/>
    <property type="evidence" value="ECO:0007669"/>
    <property type="project" value="InterPro"/>
</dbReference>
<feature type="domain" description="HTH merR-type" evidence="5">
    <location>
        <begin position="5"/>
        <end position="75"/>
    </location>
</feature>
<keyword evidence="7" id="KW-1185">Reference proteome</keyword>
<dbReference type="PANTHER" id="PTHR30204:SF69">
    <property type="entry name" value="MERR-FAMILY TRANSCRIPTIONAL REGULATOR"/>
    <property type="match status" value="1"/>
</dbReference>
<dbReference type="AlphaFoldDB" id="A0A3E3IBR7"/>
<evidence type="ECO:0000256" key="3">
    <source>
        <dbReference type="ARBA" id="ARBA00023125"/>
    </source>
</evidence>
<keyword evidence="2" id="KW-0805">Transcription regulation</keyword>
<protein>
    <submittedName>
        <fullName evidence="6">MerR family transcriptional regulator</fullName>
    </submittedName>
</protein>
<evidence type="ECO:0000256" key="4">
    <source>
        <dbReference type="ARBA" id="ARBA00023163"/>
    </source>
</evidence>
<dbReference type="PANTHER" id="PTHR30204">
    <property type="entry name" value="REDOX-CYCLING DRUG-SENSING TRANSCRIPTIONAL ACTIVATOR SOXR"/>
    <property type="match status" value="1"/>
</dbReference>
<gene>
    <name evidence="6" type="ORF">DXC51_05065</name>
</gene>
<name>A0A3E3IBR7_9FIRM</name>
<keyword evidence="3" id="KW-0238">DNA-binding</keyword>
<organism evidence="6 7">
    <name type="scientific">Eisenbergiella massiliensis</name>
    <dbReference type="NCBI Taxonomy" id="1720294"/>
    <lineage>
        <taxon>Bacteria</taxon>
        <taxon>Bacillati</taxon>
        <taxon>Bacillota</taxon>
        <taxon>Clostridia</taxon>
        <taxon>Lachnospirales</taxon>
        <taxon>Lachnospiraceae</taxon>
        <taxon>Eisenbergiella</taxon>
    </lineage>
</organism>
<dbReference type="InterPro" id="IPR000551">
    <property type="entry name" value="MerR-type_HTH_dom"/>
</dbReference>
<proteinExistence type="predicted"/>
<dbReference type="InterPro" id="IPR009061">
    <property type="entry name" value="DNA-bd_dom_put_sf"/>
</dbReference>
<dbReference type="GeneID" id="97986270"/>
<dbReference type="RefSeq" id="WP_117544033.1">
    <property type="nucleotide sequence ID" value="NZ_QVLV01000002.1"/>
</dbReference>
<dbReference type="Proteomes" id="UP000260812">
    <property type="component" value="Unassembled WGS sequence"/>
</dbReference>
<dbReference type="SMART" id="SM00422">
    <property type="entry name" value="HTH_MERR"/>
    <property type="match status" value="1"/>
</dbReference>
<dbReference type="Gene3D" id="1.10.1660.10">
    <property type="match status" value="1"/>
</dbReference>
<evidence type="ECO:0000256" key="1">
    <source>
        <dbReference type="ARBA" id="ARBA00022491"/>
    </source>
</evidence>
<accession>A0A3E3IBR7</accession>
<dbReference type="GO" id="GO:0003677">
    <property type="term" value="F:DNA binding"/>
    <property type="evidence" value="ECO:0007669"/>
    <property type="project" value="UniProtKB-KW"/>
</dbReference>
<reference evidence="6" key="1">
    <citation type="submission" date="2018-08" db="EMBL/GenBank/DDBJ databases">
        <title>A genome reference for cultivated species of the human gut microbiota.</title>
        <authorList>
            <person name="Zou Y."/>
            <person name="Xue W."/>
            <person name="Luo G."/>
        </authorList>
    </citation>
    <scope>NUCLEOTIDE SEQUENCE [LARGE SCALE GENOMIC DNA]</scope>
    <source>
        <strain evidence="6">TF05-5AC</strain>
    </source>
</reference>
<evidence type="ECO:0000313" key="7">
    <source>
        <dbReference type="Proteomes" id="UP000260812"/>
    </source>
</evidence>
<sequence>MKEGYYLIGEVSKITGIPKDTLHFYSKTGLLVPDYVDECNQYRYYSRFNLWQLDIITTCRKLSIPLEKVKQILELHDNAKITQLLLDYRSEALRLSRYYQQVARDISWYEQENIRISAGTLSDRVEKKWLEEEKFITGARKKDPDYHANLQKAAKDELRYAETIQRKYGYFLDLEQMKNGIFFKDREYLKIADCSYTHVKPESLYTFPAGEYAVCFVHIRDGAADFGPLLRWIEENGWETDAVYAEELGLQLFDYIDDFYCEVKAHLTRKPELP</sequence>
<dbReference type="SUPFAM" id="SSF46955">
    <property type="entry name" value="Putative DNA-binding domain"/>
    <property type="match status" value="1"/>
</dbReference>
<dbReference type="EMBL" id="QVLV01000002">
    <property type="protein sequence ID" value="RGE64504.1"/>
    <property type="molecule type" value="Genomic_DNA"/>
</dbReference>
<dbReference type="Pfam" id="PF13411">
    <property type="entry name" value="MerR_1"/>
    <property type="match status" value="1"/>
</dbReference>
<keyword evidence="4" id="KW-0804">Transcription</keyword>
<dbReference type="InterPro" id="IPR047057">
    <property type="entry name" value="MerR_fam"/>
</dbReference>
<evidence type="ECO:0000256" key="2">
    <source>
        <dbReference type="ARBA" id="ARBA00023015"/>
    </source>
</evidence>
<evidence type="ECO:0000259" key="5">
    <source>
        <dbReference type="PROSITE" id="PS50937"/>
    </source>
</evidence>
<comment type="caution">
    <text evidence="6">The sequence shown here is derived from an EMBL/GenBank/DDBJ whole genome shotgun (WGS) entry which is preliminary data.</text>
</comment>
<keyword evidence="1" id="KW-0678">Repressor</keyword>